<feature type="chain" id="PRO_5047503579" evidence="1">
    <location>
        <begin position="30"/>
        <end position="151"/>
    </location>
</feature>
<gene>
    <name evidence="2" type="ORF">ACH4GP_32095</name>
</gene>
<name>A0ABW7RRM3_9ACTN</name>
<keyword evidence="3" id="KW-1185">Reference proteome</keyword>
<dbReference type="EMBL" id="JBIRGH010000028">
    <property type="protein sequence ID" value="MFH8588970.1"/>
    <property type="molecule type" value="Genomic_DNA"/>
</dbReference>
<reference evidence="2 3" key="1">
    <citation type="submission" date="2024-10" db="EMBL/GenBank/DDBJ databases">
        <title>The Natural Products Discovery Center: Release of the First 8490 Sequenced Strains for Exploring Actinobacteria Biosynthetic Diversity.</title>
        <authorList>
            <person name="Kalkreuter E."/>
            <person name="Kautsar S.A."/>
            <person name="Yang D."/>
            <person name="Bader C.D."/>
            <person name="Teijaro C.N."/>
            <person name="Fluegel L."/>
            <person name="Davis C.M."/>
            <person name="Simpson J.R."/>
            <person name="Lauterbach L."/>
            <person name="Steele A.D."/>
            <person name="Gui C."/>
            <person name="Meng S."/>
            <person name="Li G."/>
            <person name="Viehrig K."/>
            <person name="Ye F."/>
            <person name="Su P."/>
            <person name="Kiefer A.F."/>
            <person name="Nichols A."/>
            <person name="Cepeda A.J."/>
            <person name="Yan W."/>
            <person name="Fan B."/>
            <person name="Jiang Y."/>
            <person name="Adhikari A."/>
            <person name="Zheng C.-J."/>
            <person name="Schuster L."/>
            <person name="Cowan T.M."/>
            <person name="Smanski M.J."/>
            <person name="Chevrette M.G."/>
            <person name="De Carvalho L.P.S."/>
            <person name="Shen B."/>
        </authorList>
    </citation>
    <scope>NUCLEOTIDE SEQUENCE [LARGE SCALE GENOMIC DNA]</scope>
    <source>
        <strain evidence="2 3">NPDC018013</strain>
    </source>
</reference>
<evidence type="ECO:0000313" key="3">
    <source>
        <dbReference type="Proteomes" id="UP001610990"/>
    </source>
</evidence>
<comment type="caution">
    <text evidence="2">The sequence shown here is derived from an EMBL/GenBank/DDBJ whole genome shotgun (WGS) entry which is preliminary data.</text>
</comment>
<evidence type="ECO:0000256" key="1">
    <source>
        <dbReference type="SAM" id="SignalP"/>
    </source>
</evidence>
<sequence>MKRSRTMAGSAVLALASIATMATATTASAAPARTTAAYNGACGSGYSVVNSVPVSGKGTVYLTYSAKTGKNCVITQRNNTGKAVHIYAYLETTEPNSTTVQDRGNYTSYAGPIYLAAKGRCVNWGGTIETVGADISGSNCGRLAAGTVTHR</sequence>
<protein>
    <submittedName>
        <fullName evidence="2">Spore-associated protein A</fullName>
    </submittedName>
</protein>
<proteinExistence type="predicted"/>
<accession>A0ABW7RRM3</accession>
<keyword evidence="1" id="KW-0732">Signal</keyword>
<evidence type="ECO:0000313" key="2">
    <source>
        <dbReference type="EMBL" id="MFH8588970.1"/>
    </source>
</evidence>
<feature type="signal peptide" evidence="1">
    <location>
        <begin position="1"/>
        <end position="29"/>
    </location>
</feature>
<dbReference type="RefSeq" id="WP_397675964.1">
    <property type="nucleotide sequence ID" value="NZ_JBIRGH010000028.1"/>
</dbReference>
<dbReference type="Proteomes" id="UP001610990">
    <property type="component" value="Unassembled WGS sequence"/>
</dbReference>
<organism evidence="2 3">
    <name type="scientific">Streptomyces celluloflavus</name>
    <dbReference type="NCBI Taxonomy" id="58344"/>
    <lineage>
        <taxon>Bacteria</taxon>
        <taxon>Bacillati</taxon>
        <taxon>Actinomycetota</taxon>
        <taxon>Actinomycetes</taxon>
        <taxon>Kitasatosporales</taxon>
        <taxon>Streptomycetaceae</taxon>
        <taxon>Streptomyces</taxon>
    </lineage>
</organism>